<keyword evidence="5 8" id="KW-0808">Transferase</keyword>
<dbReference type="GO" id="GO:0102130">
    <property type="term" value="F:malonyl-CoA methyltransferase activity"/>
    <property type="evidence" value="ECO:0007669"/>
    <property type="project" value="UniProtKB-EC"/>
</dbReference>
<dbReference type="EMBL" id="AFBR01000008">
    <property type="protein sequence ID" value="EGG57347.1"/>
    <property type="molecule type" value="Genomic_DNA"/>
</dbReference>
<dbReference type="SUPFAM" id="SSF53335">
    <property type="entry name" value="S-adenosyl-L-methionine-dependent methyltransferases"/>
    <property type="match status" value="1"/>
</dbReference>
<dbReference type="HAMAP" id="MF_00835">
    <property type="entry name" value="BioC"/>
    <property type="match status" value="1"/>
</dbReference>
<dbReference type="AlphaFoldDB" id="F3QQ56"/>
<dbReference type="GO" id="GO:0032259">
    <property type="term" value="P:methylation"/>
    <property type="evidence" value="ECO:0007669"/>
    <property type="project" value="UniProtKB-KW"/>
</dbReference>
<evidence type="ECO:0000259" key="9">
    <source>
        <dbReference type="Pfam" id="PF08241"/>
    </source>
</evidence>
<dbReference type="InterPro" id="IPR013216">
    <property type="entry name" value="Methyltransf_11"/>
</dbReference>
<dbReference type="EC" id="2.1.1.197" evidence="3 8"/>
<keyword evidence="4 8" id="KW-0489">Methyltransferase</keyword>
<evidence type="ECO:0000313" key="10">
    <source>
        <dbReference type="EMBL" id="EGG57347.1"/>
    </source>
</evidence>
<dbReference type="OrthoDB" id="9760689at2"/>
<organism evidence="10 11">
    <name type="scientific">Paraprevotella xylaniphila YIT 11841</name>
    <dbReference type="NCBI Taxonomy" id="762982"/>
    <lineage>
        <taxon>Bacteria</taxon>
        <taxon>Pseudomonadati</taxon>
        <taxon>Bacteroidota</taxon>
        <taxon>Bacteroidia</taxon>
        <taxon>Bacteroidales</taxon>
        <taxon>Prevotellaceae</taxon>
        <taxon>Paraprevotella</taxon>
    </lineage>
</organism>
<comment type="catalytic activity">
    <reaction evidence="1 8">
        <text>malonyl-[ACP] + S-adenosyl-L-methionine = malonyl-[ACP] methyl ester + S-adenosyl-L-homocysteine</text>
        <dbReference type="Rhea" id="RHEA:17105"/>
        <dbReference type="Rhea" id="RHEA-COMP:9623"/>
        <dbReference type="Rhea" id="RHEA-COMP:9954"/>
        <dbReference type="ChEBI" id="CHEBI:57856"/>
        <dbReference type="ChEBI" id="CHEBI:59789"/>
        <dbReference type="ChEBI" id="CHEBI:78449"/>
        <dbReference type="ChEBI" id="CHEBI:78845"/>
        <dbReference type="EC" id="2.1.1.197"/>
    </reaction>
</comment>
<dbReference type="CDD" id="cd02440">
    <property type="entry name" value="AdoMet_MTases"/>
    <property type="match status" value="1"/>
</dbReference>
<evidence type="ECO:0000256" key="4">
    <source>
        <dbReference type="ARBA" id="ARBA00022603"/>
    </source>
</evidence>
<dbReference type="RefSeq" id="WP_008624436.1">
    <property type="nucleotide sequence ID" value="NZ_GL883812.1"/>
</dbReference>
<dbReference type="Gene3D" id="3.40.50.150">
    <property type="entry name" value="Vaccinia Virus protein VP39"/>
    <property type="match status" value="1"/>
</dbReference>
<reference evidence="10 11" key="1">
    <citation type="submission" date="2011-02" db="EMBL/GenBank/DDBJ databases">
        <authorList>
            <person name="Weinstock G."/>
            <person name="Sodergren E."/>
            <person name="Clifton S."/>
            <person name="Fulton L."/>
            <person name="Fulton B."/>
            <person name="Courtney L."/>
            <person name="Fronick C."/>
            <person name="Harrison M."/>
            <person name="Strong C."/>
            <person name="Farmer C."/>
            <person name="Delahaunty K."/>
            <person name="Markovic C."/>
            <person name="Hall O."/>
            <person name="Minx P."/>
            <person name="Tomlinson C."/>
            <person name="Mitreva M."/>
            <person name="Hou S."/>
            <person name="Chen J."/>
            <person name="Wollam A."/>
            <person name="Pepin K.H."/>
            <person name="Johnson M."/>
            <person name="Bhonagiri V."/>
            <person name="Zhang X."/>
            <person name="Suruliraj S."/>
            <person name="Warren W."/>
            <person name="Chinwalla A."/>
            <person name="Mardis E.R."/>
            <person name="Wilson R.K."/>
        </authorList>
    </citation>
    <scope>NUCLEOTIDE SEQUENCE [LARGE SCALE GENOMIC DNA]</scope>
    <source>
        <strain evidence="10 11">YIT 11841</strain>
    </source>
</reference>
<dbReference type="GO" id="GO:0009102">
    <property type="term" value="P:biotin biosynthetic process"/>
    <property type="evidence" value="ECO:0007669"/>
    <property type="project" value="UniProtKB-UniRule"/>
</dbReference>
<evidence type="ECO:0000256" key="8">
    <source>
        <dbReference type="HAMAP-Rule" id="MF_00835"/>
    </source>
</evidence>
<keyword evidence="6 8" id="KW-0949">S-adenosyl-L-methionine</keyword>
<dbReference type="HOGENOM" id="CLU_046586_1_0_10"/>
<evidence type="ECO:0000256" key="1">
    <source>
        <dbReference type="ARBA" id="ARBA00000852"/>
    </source>
</evidence>
<dbReference type="Proteomes" id="UP000005546">
    <property type="component" value="Unassembled WGS sequence"/>
</dbReference>
<keyword evidence="7 8" id="KW-0093">Biotin biosynthesis</keyword>
<dbReference type="UniPathway" id="UPA00078"/>
<comment type="caution">
    <text evidence="10">The sequence shown here is derived from an EMBL/GenBank/DDBJ whole genome shotgun (WGS) entry which is preliminary data.</text>
</comment>
<gene>
    <name evidence="8" type="primary">bioC</name>
    <name evidence="10" type="ORF">HMPREF9442_00294</name>
</gene>
<dbReference type="InterPro" id="IPR029063">
    <property type="entry name" value="SAM-dependent_MTases_sf"/>
</dbReference>
<evidence type="ECO:0000256" key="5">
    <source>
        <dbReference type="ARBA" id="ARBA00022679"/>
    </source>
</evidence>
<dbReference type="PANTHER" id="PTHR43591:SF24">
    <property type="entry name" value="2-METHOXY-6-POLYPRENYL-1,4-BENZOQUINOL METHYLASE, MITOCHONDRIAL"/>
    <property type="match status" value="1"/>
</dbReference>
<dbReference type="eggNOG" id="COG2226">
    <property type="taxonomic scope" value="Bacteria"/>
</dbReference>
<dbReference type="Pfam" id="PF08241">
    <property type="entry name" value="Methyltransf_11"/>
    <property type="match status" value="1"/>
</dbReference>
<sequence>MDKALIRQRFAKAAGSYDRQAEMQRHVARHMAGAIKNHIPDSNGWNVLEIGCGTGLFTREYLRDARPGSLLLNDICPEVEPYLSGLPDTPRFQFRACDAEPLPFPKGQDLIVSCSAIQWFEHPERFLCQCKDLLKTEGYLAFSTFGPQNVREVASLTSEALPYRSLEELRRMLSGVYQIVYSREEILHFTFPSPLDVLKHLQATGVTGIRNRKWTKGQLEDFCRRYHRQYAAPDGTVSLTYHPIYMICKKQEQ</sequence>
<protein>
    <recommendedName>
        <fullName evidence="3 8">Malonyl-[acyl-carrier protein] O-methyltransferase</fullName>
        <shortName evidence="8">Malonyl-ACP O-methyltransferase</shortName>
        <ecNumber evidence="3 8">2.1.1.197</ecNumber>
    </recommendedName>
    <alternativeName>
        <fullName evidence="8">Biotin synthesis protein BioC</fullName>
    </alternativeName>
</protein>
<dbReference type="PANTHER" id="PTHR43591">
    <property type="entry name" value="METHYLTRANSFERASE"/>
    <property type="match status" value="1"/>
</dbReference>
<proteinExistence type="inferred from homology"/>
<dbReference type="GO" id="GO:0010340">
    <property type="term" value="F:carboxyl-O-methyltransferase activity"/>
    <property type="evidence" value="ECO:0007669"/>
    <property type="project" value="UniProtKB-UniRule"/>
</dbReference>
<evidence type="ECO:0000256" key="3">
    <source>
        <dbReference type="ARBA" id="ARBA00012327"/>
    </source>
</evidence>
<dbReference type="GO" id="GO:0008757">
    <property type="term" value="F:S-adenosylmethionine-dependent methyltransferase activity"/>
    <property type="evidence" value="ECO:0007669"/>
    <property type="project" value="InterPro"/>
</dbReference>
<feature type="domain" description="Methyltransferase type 11" evidence="9">
    <location>
        <begin position="48"/>
        <end position="142"/>
    </location>
</feature>
<evidence type="ECO:0000256" key="6">
    <source>
        <dbReference type="ARBA" id="ARBA00022691"/>
    </source>
</evidence>
<name>F3QQ56_9BACT</name>
<dbReference type="NCBIfam" id="TIGR02072">
    <property type="entry name" value="BioC"/>
    <property type="match status" value="1"/>
</dbReference>
<keyword evidence="11" id="KW-1185">Reference proteome</keyword>
<comment type="similarity">
    <text evidence="8">Belongs to the methyltransferase superfamily.</text>
</comment>
<dbReference type="InterPro" id="IPR011814">
    <property type="entry name" value="BioC"/>
</dbReference>
<evidence type="ECO:0000256" key="7">
    <source>
        <dbReference type="ARBA" id="ARBA00022756"/>
    </source>
</evidence>
<evidence type="ECO:0000313" key="11">
    <source>
        <dbReference type="Proteomes" id="UP000005546"/>
    </source>
</evidence>
<comment type="pathway">
    <text evidence="2 8">Cofactor biosynthesis; biotin biosynthesis.</text>
</comment>
<dbReference type="STRING" id="762982.HMPREF9442_00294"/>
<evidence type="ECO:0000256" key="2">
    <source>
        <dbReference type="ARBA" id="ARBA00004746"/>
    </source>
</evidence>
<accession>F3QQ56</accession>
<comment type="function">
    <text evidence="8">Converts the free carboxyl group of a malonyl-thioester to its methyl ester by transfer of a methyl group from S-adenosyl-L-methionine (SAM). It allows to synthesize pimeloyl-ACP via the fatty acid synthetic pathway.</text>
</comment>